<feature type="coiled-coil region" evidence="1">
    <location>
        <begin position="24"/>
        <end position="77"/>
    </location>
</feature>
<name>A0A1N7RU60_9BURK</name>
<accession>A0A1N7RU60</accession>
<proteinExistence type="predicted"/>
<evidence type="ECO:0000313" key="3">
    <source>
        <dbReference type="Proteomes" id="UP000187012"/>
    </source>
</evidence>
<keyword evidence="3" id="KW-1185">Reference proteome</keyword>
<dbReference type="Proteomes" id="UP000187012">
    <property type="component" value="Unassembled WGS sequence"/>
</dbReference>
<sequence length="186" mass="20154">MNLLPPDAELAAAEKAGKQLQIAADAARAGLEIIERRCAEIEAEIVELVSQRRALATAELEKQREAAIDRYVEAANALGPIVAELVAADRLIRKISPPDAVRTLPGEALLGRIRKERLPIPWNRSDRTPTPSRGAYGMQPGVWAAVEPYLEHAPILAAPDWMDNDALIDEAVEIAARGFRAAGLDV</sequence>
<protein>
    <submittedName>
        <fullName evidence="2">Uncharacterized protein</fullName>
    </submittedName>
</protein>
<keyword evidence="1" id="KW-0175">Coiled coil</keyword>
<organism evidence="2 3">
    <name type="scientific">Paraburkholderia ribeironis</name>
    <dbReference type="NCBI Taxonomy" id="1247936"/>
    <lineage>
        <taxon>Bacteria</taxon>
        <taxon>Pseudomonadati</taxon>
        <taxon>Pseudomonadota</taxon>
        <taxon>Betaproteobacteria</taxon>
        <taxon>Burkholderiales</taxon>
        <taxon>Burkholderiaceae</taxon>
        <taxon>Paraburkholderia</taxon>
    </lineage>
</organism>
<dbReference type="STRING" id="1247936.BN2475_160031"/>
<evidence type="ECO:0000256" key="1">
    <source>
        <dbReference type="SAM" id="Coils"/>
    </source>
</evidence>
<dbReference type="AlphaFoldDB" id="A0A1N7RU60"/>
<reference evidence="2 3" key="1">
    <citation type="submission" date="2016-12" db="EMBL/GenBank/DDBJ databases">
        <authorList>
            <person name="Song W.-J."/>
            <person name="Kurnit D.M."/>
        </authorList>
    </citation>
    <scope>NUCLEOTIDE SEQUENCE [LARGE SCALE GENOMIC DNA]</scope>
    <source>
        <strain evidence="2 3">STM7296</strain>
    </source>
</reference>
<gene>
    <name evidence="2" type="ORF">BN2475_160031</name>
</gene>
<evidence type="ECO:0000313" key="2">
    <source>
        <dbReference type="EMBL" id="SIT38651.1"/>
    </source>
</evidence>
<dbReference type="EMBL" id="CYGX02000016">
    <property type="protein sequence ID" value="SIT38651.1"/>
    <property type="molecule type" value="Genomic_DNA"/>
</dbReference>